<protein>
    <recommendedName>
        <fullName evidence="2">Transcriptional regulator SbtR-like C-terminal domain-containing protein</fullName>
    </recommendedName>
</protein>
<gene>
    <name evidence="3" type="ORF">GCM10022214_07740</name>
</gene>
<proteinExistence type="predicted"/>
<reference evidence="4" key="1">
    <citation type="journal article" date="2019" name="Int. J. Syst. Evol. Microbiol.">
        <title>The Global Catalogue of Microorganisms (GCM) 10K type strain sequencing project: providing services to taxonomists for standard genome sequencing and annotation.</title>
        <authorList>
            <consortium name="The Broad Institute Genomics Platform"/>
            <consortium name="The Broad Institute Genome Sequencing Center for Infectious Disease"/>
            <person name="Wu L."/>
            <person name="Ma J."/>
        </authorList>
    </citation>
    <scope>NUCLEOTIDE SEQUENCE [LARGE SCALE GENOMIC DNA]</scope>
    <source>
        <strain evidence="4">JCM 16702</strain>
    </source>
</reference>
<accession>A0ABP7V2V4</accession>
<dbReference type="EMBL" id="BAAAZG010000001">
    <property type="protein sequence ID" value="GAA4058058.1"/>
    <property type="molecule type" value="Genomic_DNA"/>
</dbReference>
<evidence type="ECO:0000256" key="1">
    <source>
        <dbReference type="SAM" id="MobiDB-lite"/>
    </source>
</evidence>
<dbReference type="InterPro" id="IPR049445">
    <property type="entry name" value="TetR_SbtR-like_C"/>
</dbReference>
<dbReference type="Gene3D" id="1.10.357.10">
    <property type="entry name" value="Tetracycline Repressor, domain 2"/>
    <property type="match status" value="1"/>
</dbReference>
<evidence type="ECO:0000313" key="3">
    <source>
        <dbReference type="EMBL" id="GAA4058058.1"/>
    </source>
</evidence>
<comment type="caution">
    <text evidence="3">The sequence shown here is derived from an EMBL/GenBank/DDBJ whole genome shotgun (WGS) entry which is preliminary data.</text>
</comment>
<name>A0ABP7V2V4_9ACTN</name>
<feature type="region of interest" description="Disordered" evidence="1">
    <location>
        <begin position="1"/>
        <end position="32"/>
    </location>
</feature>
<evidence type="ECO:0000259" key="2">
    <source>
        <dbReference type="Pfam" id="PF21597"/>
    </source>
</evidence>
<keyword evidence="4" id="KW-1185">Reference proteome</keyword>
<evidence type="ECO:0000313" key="4">
    <source>
        <dbReference type="Proteomes" id="UP001500683"/>
    </source>
</evidence>
<sequence>MPRICSTLRGPTMTDVTPGRPRTQANATAAGADRRDLAMPDLLALLTAACLAAERGQWDEATRTRTLSFMFDGFRPR</sequence>
<organism evidence="3 4">
    <name type="scientific">Actinomadura miaoliensis</name>
    <dbReference type="NCBI Taxonomy" id="430685"/>
    <lineage>
        <taxon>Bacteria</taxon>
        <taxon>Bacillati</taxon>
        <taxon>Actinomycetota</taxon>
        <taxon>Actinomycetes</taxon>
        <taxon>Streptosporangiales</taxon>
        <taxon>Thermomonosporaceae</taxon>
        <taxon>Actinomadura</taxon>
    </lineage>
</organism>
<dbReference type="Proteomes" id="UP001500683">
    <property type="component" value="Unassembled WGS sequence"/>
</dbReference>
<feature type="domain" description="Transcriptional regulator SbtR-like C-terminal" evidence="2">
    <location>
        <begin position="26"/>
        <end position="76"/>
    </location>
</feature>
<dbReference type="Pfam" id="PF21597">
    <property type="entry name" value="TetR_C_43"/>
    <property type="match status" value="1"/>
</dbReference>